<evidence type="ECO:0000313" key="6">
    <source>
        <dbReference type="EMBL" id="PYI39504.1"/>
    </source>
</evidence>
<feature type="transmembrane region" description="Helical" evidence="5">
    <location>
        <begin position="268"/>
        <end position="289"/>
    </location>
</feature>
<evidence type="ECO:0008006" key="8">
    <source>
        <dbReference type="Google" id="ProtNLM"/>
    </source>
</evidence>
<feature type="compositionally biased region" description="Pro residues" evidence="4">
    <location>
        <begin position="450"/>
        <end position="485"/>
    </location>
</feature>
<dbReference type="EMBL" id="QJVC01000003">
    <property type="protein sequence ID" value="PYI39504.1"/>
    <property type="molecule type" value="Genomic_DNA"/>
</dbReference>
<keyword evidence="7" id="KW-1185">Reference proteome</keyword>
<dbReference type="AlphaFoldDB" id="A0A2V5IYN1"/>
<evidence type="ECO:0000256" key="5">
    <source>
        <dbReference type="SAM" id="Phobius"/>
    </source>
</evidence>
<feature type="compositionally biased region" description="Low complexity" evidence="4">
    <location>
        <begin position="371"/>
        <end position="385"/>
    </location>
</feature>
<dbReference type="OrthoDB" id="4915218at2"/>
<dbReference type="InterPro" id="IPR007688">
    <property type="entry name" value="Conjugal_tfr_TrbL/VirB6"/>
</dbReference>
<feature type="transmembrane region" description="Helical" evidence="5">
    <location>
        <begin position="73"/>
        <end position="95"/>
    </location>
</feature>
<gene>
    <name evidence="6" type="ORF">CVS30_06040</name>
</gene>
<dbReference type="RefSeq" id="WP_110484407.1">
    <property type="nucleotide sequence ID" value="NZ_QJVC01000003.1"/>
</dbReference>
<proteinExistence type="predicted"/>
<evidence type="ECO:0000256" key="3">
    <source>
        <dbReference type="ARBA" id="ARBA00023136"/>
    </source>
</evidence>
<dbReference type="GO" id="GO:0030255">
    <property type="term" value="P:protein secretion by the type IV secretion system"/>
    <property type="evidence" value="ECO:0007669"/>
    <property type="project" value="InterPro"/>
</dbReference>
<evidence type="ECO:0000313" key="7">
    <source>
        <dbReference type="Proteomes" id="UP000247980"/>
    </source>
</evidence>
<comment type="caution">
    <text evidence="6">The sequence shown here is derived from an EMBL/GenBank/DDBJ whole genome shotgun (WGS) entry which is preliminary data.</text>
</comment>
<dbReference type="Proteomes" id="UP000247980">
    <property type="component" value="Unassembled WGS sequence"/>
</dbReference>
<feature type="transmembrane region" description="Helical" evidence="5">
    <location>
        <begin position="102"/>
        <end position="123"/>
    </location>
</feature>
<name>A0A2V5IYN1_9MICC</name>
<feature type="compositionally biased region" description="Polar residues" evidence="4">
    <location>
        <begin position="407"/>
        <end position="429"/>
    </location>
</feature>
<feature type="transmembrane region" description="Helical" evidence="5">
    <location>
        <begin position="209"/>
        <end position="229"/>
    </location>
</feature>
<sequence>MLPMVECQANGWWPPGCGIISQTQDAATQTITNMFAGILESMASWMWSFISGAFGVSDLGPSDWTAVSGLTNWWIVVMMTPLVVAMILQLLGGLISQQPRRIGRAVIAGGIAIPVVIGAVGLMQKLTQFTDSASTAILQTLGSDPYVVFMRLFGFTRAPTGSGHEWDLISLASPGTSGPAGPLIVTVVAVALVWVLAFILMCSMIFRSFALLVLAATAPVAIMLLPWEHTKTWTRRWCETVVALLIAKPLAATILALAVKLFSDSTSFAGLASGAVGMLLACAAPLMALKLVSFAGGELAAAAQVAGGGHVLSRGGGFAARQVSRQMGGKLSLASMGSHKPALVQSSAEPTIKDLQNGGKLSGQQIMKNDGGQPVPSGGSQPPGSETKTYGQPYVKRGGTPHRDPSAPTSGRQPTSNAGPQKTPGSSGSAPAPQQQHGAAARSQRASAPAPNPAAPAPTPKPQTPAAPRPAPQSPQRPVPRPPRIIPEREKDV</sequence>
<reference evidence="6 7" key="1">
    <citation type="submission" date="2018-05" db="EMBL/GenBank/DDBJ databases">
        <title>Genetic diversity of glacier-inhabiting Cryobacterium bacteria in China and description of Cryobacterium mengkeensis sp. nov. and Arthrobacter glacialis sp. nov.</title>
        <authorList>
            <person name="Liu Q."/>
            <person name="Xin Y.-H."/>
        </authorList>
    </citation>
    <scope>NUCLEOTIDE SEQUENCE [LARGE SCALE GENOMIC DNA]</scope>
    <source>
        <strain evidence="6 7">B7</strain>
    </source>
</reference>
<feature type="compositionally biased region" description="Low complexity" evidence="4">
    <location>
        <begin position="430"/>
        <end position="449"/>
    </location>
</feature>
<feature type="transmembrane region" description="Helical" evidence="5">
    <location>
        <begin position="241"/>
        <end position="261"/>
    </location>
</feature>
<keyword evidence="2 5" id="KW-1133">Transmembrane helix</keyword>
<dbReference type="Pfam" id="PF04610">
    <property type="entry name" value="TrbL"/>
    <property type="match status" value="1"/>
</dbReference>
<keyword evidence="1 5" id="KW-0812">Transmembrane</keyword>
<evidence type="ECO:0000256" key="2">
    <source>
        <dbReference type="ARBA" id="ARBA00022989"/>
    </source>
</evidence>
<keyword evidence="3 5" id="KW-0472">Membrane</keyword>
<feature type="region of interest" description="Disordered" evidence="4">
    <location>
        <begin position="341"/>
        <end position="493"/>
    </location>
</feature>
<organism evidence="6 7">
    <name type="scientific">Arthrobacter psychrolactophilus</name>
    <dbReference type="NCBI Taxonomy" id="92442"/>
    <lineage>
        <taxon>Bacteria</taxon>
        <taxon>Bacillati</taxon>
        <taxon>Actinomycetota</taxon>
        <taxon>Actinomycetes</taxon>
        <taxon>Micrococcales</taxon>
        <taxon>Micrococcaceae</taxon>
        <taxon>Arthrobacter</taxon>
    </lineage>
</organism>
<evidence type="ECO:0000256" key="1">
    <source>
        <dbReference type="ARBA" id="ARBA00022692"/>
    </source>
</evidence>
<evidence type="ECO:0000256" key="4">
    <source>
        <dbReference type="SAM" id="MobiDB-lite"/>
    </source>
</evidence>
<accession>A0A2V5IYN1</accession>
<feature type="transmembrane region" description="Helical" evidence="5">
    <location>
        <begin position="180"/>
        <end position="202"/>
    </location>
</feature>
<protein>
    <recommendedName>
        <fullName evidence="8">TrbL/VirB6 plasmid conjugal transfer protein</fullName>
    </recommendedName>
</protein>